<comment type="caution">
    <text evidence="2">The sequence shown here is derived from an EMBL/GenBank/DDBJ whole genome shotgun (WGS) entry which is preliminary data.</text>
</comment>
<evidence type="ECO:0000313" key="2">
    <source>
        <dbReference type="EMBL" id="KAG7293532.1"/>
    </source>
</evidence>
<accession>A0AAD4F5I5</accession>
<evidence type="ECO:0000256" key="1">
    <source>
        <dbReference type="SAM" id="Coils"/>
    </source>
</evidence>
<organism evidence="2 3">
    <name type="scientific">Staphylotrichum longicolle</name>
    <dbReference type="NCBI Taxonomy" id="669026"/>
    <lineage>
        <taxon>Eukaryota</taxon>
        <taxon>Fungi</taxon>
        <taxon>Dikarya</taxon>
        <taxon>Ascomycota</taxon>
        <taxon>Pezizomycotina</taxon>
        <taxon>Sordariomycetes</taxon>
        <taxon>Sordariomycetidae</taxon>
        <taxon>Sordariales</taxon>
        <taxon>Chaetomiaceae</taxon>
        <taxon>Staphylotrichum</taxon>
    </lineage>
</organism>
<gene>
    <name evidence="2" type="ORF">NEMBOFW57_003584</name>
</gene>
<sequence>MFDSGNRFAPLMALGTALNLGFRSRDFSSDRRVLQSIGGVELLTAGTIKVRYYLAGNFDRLHETDFHILEQLAGDYEVNLPTEQVEAHPIIGVPIVAATVAKKRAPTDAELRLLEDRIRQVEELADLAEKERAMRKAAEREKREKIKAKAKIYP</sequence>
<reference evidence="2" key="1">
    <citation type="submission" date="2023-02" db="EMBL/GenBank/DDBJ databases">
        <authorList>
            <person name="Palmer J.M."/>
        </authorList>
    </citation>
    <scope>NUCLEOTIDE SEQUENCE</scope>
    <source>
        <strain evidence="2">FW57</strain>
    </source>
</reference>
<proteinExistence type="predicted"/>
<keyword evidence="1" id="KW-0175">Coiled coil</keyword>
<feature type="coiled-coil region" evidence="1">
    <location>
        <begin position="111"/>
        <end position="148"/>
    </location>
</feature>
<dbReference type="Proteomes" id="UP001197093">
    <property type="component" value="Unassembled WGS sequence"/>
</dbReference>
<dbReference type="EMBL" id="JAHCVI010000001">
    <property type="protein sequence ID" value="KAG7293532.1"/>
    <property type="molecule type" value="Genomic_DNA"/>
</dbReference>
<keyword evidence="3" id="KW-1185">Reference proteome</keyword>
<evidence type="ECO:0000313" key="3">
    <source>
        <dbReference type="Proteomes" id="UP001197093"/>
    </source>
</evidence>
<dbReference type="AlphaFoldDB" id="A0AAD4F5I5"/>
<name>A0AAD4F5I5_9PEZI</name>
<protein>
    <submittedName>
        <fullName evidence="2">Uncharacterized protein</fullName>
    </submittedName>
</protein>